<dbReference type="AlphaFoldDB" id="A0A2I0TIZ3"/>
<name>A0A2I0TIZ3_LIMLA</name>
<reference evidence="3" key="1">
    <citation type="submission" date="2017-11" db="EMBL/GenBank/DDBJ databases">
        <authorList>
            <person name="Lima N.C."/>
            <person name="Parody-Merino A.M."/>
            <person name="Battley P.F."/>
            <person name="Fidler A.E."/>
            <person name="Prosdocimi F."/>
        </authorList>
    </citation>
    <scope>NUCLEOTIDE SEQUENCE [LARGE SCALE GENOMIC DNA]</scope>
</reference>
<dbReference type="InterPro" id="IPR000477">
    <property type="entry name" value="RT_dom"/>
</dbReference>
<reference evidence="3" key="2">
    <citation type="submission" date="2017-12" db="EMBL/GenBank/DDBJ databases">
        <title>Genome sequence of the Bar-tailed Godwit (Limosa lapponica baueri).</title>
        <authorList>
            <person name="Lima N.C.B."/>
            <person name="Parody-Merino A.M."/>
            <person name="Battley P.F."/>
            <person name="Fidler A.E."/>
            <person name="Prosdocimi F."/>
        </authorList>
    </citation>
    <scope>NUCLEOTIDE SEQUENCE [LARGE SCALE GENOMIC DNA]</scope>
</reference>
<proteinExistence type="predicted"/>
<organism evidence="2 3">
    <name type="scientific">Limosa lapponica baueri</name>
    <dbReference type="NCBI Taxonomy" id="1758121"/>
    <lineage>
        <taxon>Eukaryota</taxon>
        <taxon>Metazoa</taxon>
        <taxon>Chordata</taxon>
        <taxon>Craniata</taxon>
        <taxon>Vertebrata</taxon>
        <taxon>Euteleostomi</taxon>
        <taxon>Archelosauria</taxon>
        <taxon>Archosauria</taxon>
        <taxon>Dinosauria</taxon>
        <taxon>Saurischia</taxon>
        <taxon>Theropoda</taxon>
        <taxon>Coelurosauria</taxon>
        <taxon>Aves</taxon>
        <taxon>Neognathae</taxon>
        <taxon>Neoaves</taxon>
        <taxon>Charadriiformes</taxon>
        <taxon>Scolopacidae</taxon>
        <taxon>Limosa</taxon>
    </lineage>
</organism>
<dbReference type="Proteomes" id="UP000233556">
    <property type="component" value="Unassembled WGS sequence"/>
</dbReference>
<dbReference type="EMBL" id="KZ509730">
    <property type="protein sequence ID" value="PKU33787.1"/>
    <property type="molecule type" value="Genomic_DNA"/>
</dbReference>
<evidence type="ECO:0000313" key="3">
    <source>
        <dbReference type="Proteomes" id="UP000233556"/>
    </source>
</evidence>
<feature type="domain" description="Reverse transcriptase" evidence="1">
    <location>
        <begin position="61"/>
        <end position="157"/>
    </location>
</feature>
<keyword evidence="3" id="KW-1185">Reference proteome</keyword>
<dbReference type="OrthoDB" id="416454at2759"/>
<dbReference type="Pfam" id="PF00078">
    <property type="entry name" value="RVT_1"/>
    <property type="match status" value="1"/>
</dbReference>
<accession>A0A2I0TIZ3</accession>
<sequence length="161" mass="18364">MDRLFTETLQRKVEICFEESQVPETTGKIWSKEDLPSVEEDQGEVPEDWRKANVTPVFKDKKEDLGNYRPVSFTSIPGKVMQQLILGTISRHMKDKTVIGSSQHGFMKGKSHITNLIAFYDEMTGLMDEGKAVHVVYLDFIKAFDAVSHNILIDKLMKRTG</sequence>
<evidence type="ECO:0000313" key="2">
    <source>
        <dbReference type="EMBL" id="PKU33787.1"/>
    </source>
</evidence>
<protein>
    <recommendedName>
        <fullName evidence="1">Reverse transcriptase domain-containing protein</fullName>
    </recommendedName>
</protein>
<gene>
    <name evidence="2" type="ORF">llap_15912</name>
</gene>
<dbReference type="PANTHER" id="PTHR33332">
    <property type="entry name" value="REVERSE TRANSCRIPTASE DOMAIN-CONTAINING PROTEIN"/>
    <property type="match status" value="1"/>
</dbReference>
<evidence type="ECO:0000259" key="1">
    <source>
        <dbReference type="Pfam" id="PF00078"/>
    </source>
</evidence>